<feature type="compositionally biased region" description="Basic residues" evidence="1">
    <location>
        <begin position="23"/>
        <end position="34"/>
    </location>
</feature>
<accession>A0A8H8A212</accession>
<name>A0A8H8A212_9FUNG</name>
<comment type="caution">
    <text evidence="2">The sequence shown here is derived from an EMBL/GenBank/DDBJ whole genome shotgun (WGS) entry which is preliminary data.</text>
</comment>
<evidence type="ECO:0000313" key="2">
    <source>
        <dbReference type="EMBL" id="KAG5463480.1"/>
    </source>
</evidence>
<reference evidence="2 3" key="1">
    <citation type="journal article" name="Sci. Rep.">
        <title>Genome-scale phylogenetic analyses confirm Olpidium as the closest living zoosporic fungus to the non-flagellated, terrestrial fungi.</title>
        <authorList>
            <person name="Chang Y."/>
            <person name="Rochon D."/>
            <person name="Sekimoto S."/>
            <person name="Wang Y."/>
            <person name="Chovatia M."/>
            <person name="Sandor L."/>
            <person name="Salamov A."/>
            <person name="Grigoriev I.V."/>
            <person name="Stajich J.E."/>
            <person name="Spatafora J.W."/>
        </authorList>
    </citation>
    <scope>NUCLEOTIDE SEQUENCE [LARGE SCALE GENOMIC DNA]</scope>
    <source>
        <strain evidence="2">S191</strain>
    </source>
</reference>
<gene>
    <name evidence="2" type="ORF">BJ554DRAFT_7086</name>
</gene>
<organism evidence="2 3">
    <name type="scientific">Olpidium bornovanus</name>
    <dbReference type="NCBI Taxonomy" id="278681"/>
    <lineage>
        <taxon>Eukaryota</taxon>
        <taxon>Fungi</taxon>
        <taxon>Fungi incertae sedis</taxon>
        <taxon>Olpidiomycota</taxon>
        <taxon>Olpidiomycotina</taxon>
        <taxon>Olpidiomycetes</taxon>
        <taxon>Olpidiales</taxon>
        <taxon>Olpidiaceae</taxon>
        <taxon>Olpidium</taxon>
    </lineage>
</organism>
<proteinExistence type="predicted"/>
<dbReference type="OrthoDB" id="10265971at2759"/>
<dbReference type="AlphaFoldDB" id="A0A8H8A212"/>
<sequence>MPDQLQSALAAGEAASDLELVLPRHKSRRRRAASRKVVLEDDDDDEEDGGGGGGGATHEQRRPEGAAAAVEKDFPGARGEAAAEKRALGGTRGFSLRRTEAVRAADNRPQGKTSVLRLLADELGIDIAEWVYPVDERAWNRGDFSGPSAHQFLAVNAGLSPFGHVEYCIVDASIKVQFPFADRVPVMRKFQEFVMQGRKYEGMSR</sequence>
<evidence type="ECO:0000256" key="1">
    <source>
        <dbReference type="SAM" id="MobiDB-lite"/>
    </source>
</evidence>
<evidence type="ECO:0000313" key="3">
    <source>
        <dbReference type="Proteomes" id="UP000673691"/>
    </source>
</evidence>
<keyword evidence="3" id="KW-1185">Reference proteome</keyword>
<dbReference type="Proteomes" id="UP000673691">
    <property type="component" value="Unassembled WGS sequence"/>
</dbReference>
<protein>
    <submittedName>
        <fullName evidence="2">Uncharacterized protein</fullName>
    </submittedName>
</protein>
<dbReference type="EMBL" id="JAEFCI010000531">
    <property type="protein sequence ID" value="KAG5463480.1"/>
    <property type="molecule type" value="Genomic_DNA"/>
</dbReference>
<feature type="compositionally biased region" description="Basic and acidic residues" evidence="1">
    <location>
        <begin position="58"/>
        <end position="86"/>
    </location>
</feature>
<feature type="region of interest" description="Disordered" evidence="1">
    <location>
        <begin position="23"/>
        <end position="86"/>
    </location>
</feature>
<feature type="non-terminal residue" evidence="2">
    <location>
        <position position="205"/>
    </location>
</feature>
<feature type="compositionally biased region" description="Acidic residues" evidence="1">
    <location>
        <begin position="40"/>
        <end position="49"/>
    </location>
</feature>